<evidence type="ECO:0000313" key="5">
    <source>
        <dbReference type="Proteomes" id="UP000886520"/>
    </source>
</evidence>
<reference evidence="4" key="1">
    <citation type="submission" date="2021-01" db="EMBL/GenBank/DDBJ databases">
        <title>Adiantum capillus-veneris genome.</title>
        <authorList>
            <person name="Fang Y."/>
            <person name="Liao Q."/>
        </authorList>
    </citation>
    <scope>NUCLEOTIDE SEQUENCE</scope>
    <source>
        <strain evidence="4">H3</strain>
        <tissue evidence="4">Leaf</tissue>
    </source>
</reference>
<gene>
    <name evidence="4" type="ORF">GOP47_0012122</name>
</gene>
<organism evidence="4 5">
    <name type="scientific">Adiantum capillus-veneris</name>
    <name type="common">Maidenhair fern</name>
    <dbReference type="NCBI Taxonomy" id="13818"/>
    <lineage>
        <taxon>Eukaryota</taxon>
        <taxon>Viridiplantae</taxon>
        <taxon>Streptophyta</taxon>
        <taxon>Embryophyta</taxon>
        <taxon>Tracheophyta</taxon>
        <taxon>Polypodiopsida</taxon>
        <taxon>Polypodiidae</taxon>
        <taxon>Polypodiales</taxon>
        <taxon>Pteridineae</taxon>
        <taxon>Pteridaceae</taxon>
        <taxon>Vittarioideae</taxon>
        <taxon>Adiantum</taxon>
    </lineage>
</organism>
<name>A0A9D4UQU0_ADICA</name>
<dbReference type="InterPro" id="IPR029069">
    <property type="entry name" value="HotDog_dom_sf"/>
</dbReference>
<dbReference type="PANTHER" id="PTHR21660:SF1">
    <property type="entry name" value="ACYL-COENZYME A THIOESTERASE 13"/>
    <property type="match status" value="1"/>
</dbReference>
<dbReference type="InterPro" id="IPR003736">
    <property type="entry name" value="PAAI_dom"/>
</dbReference>
<comment type="similarity">
    <text evidence="1">Belongs to the thioesterase PaaI family.</text>
</comment>
<keyword evidence="5" id="KW-1185">Reference proteome</keyword>
<proteinExistence type="inferred from homology"/>
<dbReference type="InterPro" id="IPR006683">
    <property type="entry name" value="Thioestr_dom"/>
</dbReference>
<keyword evidence="2" id="KW-0378">Hydrolase</keyword>
<dbReference type="AlphaFoldDB" id="A0A9D4UQU0"/>
<evidence type="ECO:0000256" key="2">
    <source>
        <dbReference type="ARBA" id="ARBA00022801"/>
    </source>
</evidence>
<dbReference type="InterPro" id="IPR039298">
    <property type="entry name" value="ACOT13"/>
</dbReference>
<protein>
    <recommendedName>
        <fullName evidence="3">Thioesterase domain-containing protein</fullName>
    </recommendedName>
</protein>
<comment type="caution">
    <text evidence="4">The sequence shown here is derived from an EMBL/GenBank/DDBJ whole genome shotgun (WGS) entry which is preliminary data.</text>
</comment>
<evidence type="ECO:0000259" key="3">
    <source>
        <dbReference type="Pfam" id="PF03061"/>
    </source>
</evidence>
<dbReference type="OrthoDB" id="46529at2759"/>
<dbReference type="SUPFAM" id="SSF54637">
    <property type="entry name" value="Thioesterase/thiol ester dehydrase-isomerase"/>
    <property type="match status" value="1"/>
</dbReference>
<dbReference type="CDD" id="cd03443">
    <property type="entry name" value="PaaI_thioesterase"/>
    <property type="match status" value="1"/>
</dbReference>
<dbReference type="Gene3D" id="3.10.129.10">
    <property type="entry name" value="Hotdog Thioesterase"/>
    <property type="match status" value="1"/>
</dbReference>
<evidence type="ECO:0000313" key="4">
    <source>
        <dbReference type="EMBL" id="KAI5072016.1"/>
    </source>
</evidence>
<sequence length="176" mass="18654">MASGSGSGKMEPLWAEDPEEAGSKLGALWLSRIAQIAPPSLSQQALPAFLPALLCRALSFHRCRSQPGHLFFTLTVSPALSNRYTTLHGGVIGSLVETLGCAAIRSVAKSTSWSVTDISISYIAGTPIKEEVEFEAWVLRVGKMIAVAAVDVKNKNSAKVAAQGRVTMCSNPLSKL</sequence>
<dbReference type="Proteomes" id="UP000886520">
    <property type="component" value="Chromosome 12"/>
</dbReference>
<dbReference type="PANTHER" id="PTHR21660">
    <property type="entry name" value="THIOESTERASE SUPERFAMILY MEMBER-RELATED"/>
    <property type="match status" value="1"/>
</dbReference>
<feature type="domain" description="Thioesterase" evidence="3">
    <location>
        <begin position="86"/>
        <end position="160"/>
    </location>
</feature>
<dbReference type="EMBL" id="JABFUD020000012">
    <property type="protein sequence ID" value="KAI5072016.1"/>
    <property type="molecule type" value="Genomic_DNA"/>
</dbReference>
<dbReference type="Pfam" id="PF03061">
    <property type="entry name" value="4HBT"/>
    <property type="match status" value="1"/>
</dbReference>
<evidence type="ECO:0000256" key="1">
    <source>
        <dbReference type="ARBA" id="ARBA00008324"/>
    </source>
</evidence>
<dbReference type="NCBIfam" id="TIGR00369">
    <property type="entry name" value="unchar_dom_1"/>
    <property type="match status" value="1"/>
</dbReference>
<dbReference type="GO" id="GO:0047617">
    <property type="term" value="F:fatty acyl-CoA hydrolase activity"/>
    <property type="evidence" value="ECO:0007669"/>
    <property type="project" value="InterPro"/>
</dbReference>
<accession>A0A9D4UQU0</accession>